<dbReference type="EMBL" id="QGKV02000299">
    <property type="protein sequence ID" value="KAF3594930.1"/>
    <property type="molecule type" value="Genomic_DNA"/>
</dbReference>
<comment type="caution">
    <text evidence="2">The sequence shown here is derived from an EMBL/GenBank/DDBJ whole genome shotgun (WGS) entry which is preliminary data.</text>
</comment>
<dbReference type="Proteomes" id="UP000266723">
    <property type="component" value="Unassembled WGS sequence"/>
</dbReference>
<organism evidence="2 3">
    <name type="scientific">Brassica cretica</name>
    <name type="common">Mustard</name>
    <dbReference type="NCBI Taxonomy" id="69181"/>
    <lineage>
        <taxon>Eukaryota</taxon>
        <taxon>Viridiplantae</taxon>
        <taxon>Streptophyta</taxon>
        <taxon>Embryophyta</taxon>
        <taxon>Tracheophyta</taxon>
        <taxon>Spermatophyta</taxon>
        <taxon>Magnoliopsida</taxon>
        <taxon>eudicotyledons</taxon>
        <taxon>Gunneridae</taxon>
        <taxon>Pentapetalae</taxon>
        <taxon>rosids</taxon>
        <taxon>malvids</taxon>
        <taxon>Brassicales</taxon>
        <taxon>Brassicaceae</taxon>
        <taxon>Brassiceae</taxon>
        <taxon>Brassica</taxon>
    </lineage>
</organism>
<name>A0ABQ7EEH3_BRACR</name>
<evidence type="ECO:0000313" key="2">
    <source>
        <dbReference type="EMBL" id="KAF3594930.1"/>
    </source>
</evidence>
<keyword evidence="3" id="KW-1185">Reference proteome</keyword>
<evidence type="ECO:0000256" key="1">
    <source>
        <dbReference type="SAM" id="MobiDB-lite"/>
    </source>
</evidence>
<feature type="region of interest" description="Disordered" evidence="1">
    <location>
        <begin position="114"/>
        <end position="134"/>
    </location>
</feature>
<protein>
    <submittedName>
        <fullName evidence="2">Uncharacterized protein</fullName>
    </submittedName>
</protein>
<proteinExistence type="predicted"/>
<sequence>MFTQIPAIVRVHVSLDRYSQDLAYTFICINEVSRGVCQAESAKLWAGRGKSSKFKIVIKSDLGESDDFGAFWRCLEKASELTIKLTIGRHSKTIINRCTSCDIDRRRSAQKARLASDDLEPKSSPIYKITPDEF</sequence>
<gene>
    <name evidence="2" type="ORF">DY000_02025190</name>
</gene>
<accession>A0ABQ7EEH3</accession>
<evidence type="ECO:0000313" key="3">
    <source>
        <dbReference type="Proteomes" id="UP000266723"/>
    </source>
</evidence>
<reference evidence="2 3" key="1">
    <citation type="journal article" date="2020" name="BMC Genomics">
        <title>Intraspecific diversification of the crop wild relative Brassica cretica Lam. using demographic model selection.</title>
        <authorList>
            <person name="Kioukis A."/>
            <person name="Michalopoulou V.A."/>
            <person name="Briers L."/>
            <person name="Pirintsos S."/>
            <person name="Studholme D.J."/>
            <person name="Pavlidis P."/>
            <person name="Sarris P.F."/>
        </authorList>
    </citation>
    <scope>NUCLEOTIDE SEQUENCE [LARGE SCALE GENOMIC DNA]</scope>
    <source>
        <strain evidence="3">cv. PFS-1207/04</strain>
    </source>
</reference>